<evidence type="ECO:0000313" key="2">
    <source>
        <dbReference type="Proteomes" id="UP000006729"/>
    </source>
</evidence>
<proteinExistence type="predicted"/>
<dbReference type="HOGENOM" id="CLU_2709397_0_0_1"/>
<reference evidence="1 2" key="1">
    <citation type="journal article" date="2006" name="Science">
        <title>The genome of black cottonwood, Populus trichocarpa (Torr. &amp; Gray).</title>
        <authorList>
            <person name="Tuskan G.A."/>
            <person name="Difazio S."/>
            <person name="Jansson S."/>
            <person name="Bohlmann J."/>
            <person name="Grigoriev I."/>
            <person name="Hellsten U."/>
            <person name="Putnam N."/>
            <person name="Ralph S."/>
            <person name="Rombauts S."/>
            <person name="Salamov A."/>
            <person name="Schein J."/>
            <person name="Sterck L."/>
            <person name="Aerts A."/>
            <person name="Bhalerao R.R."/>
            <person name="Bhalerao R.P."/>
            <person name="Blaudez D."/>
            <person name="Boerjan W."/>
            <person name="Brun A."/>
            <person name="Brunner A."/>
            <person name="Busov V."/>
            <person name="Campbell M."/>
            <person name="Carlson J."/>
            <person name="Chalot M."/>
            <person name="Chapman J."/>
            <person name="Chen G.L."/>
            <person name="Cooper D."/>
            <person name="Coutinho P.M."/>
            <person name="Couturier J."/>
            <person name="Covert S."/>
            <person name="Cronk Q."/>
            <person name="Cunningham R."/>
            <person name="Davis J."/>
            <person name="Degroeve S."/>
            <person name="Dejardin A."/>
            <person name="Depamphilis C."/>
            <person name="Detter J."/>
            <person name="Dirks B."/>
            <person name="Dubchak I."/>
            <person name="Duplessis S."/>
            <person name="Ehlting J."/>
            <person name="Ellis B."/>
            <person name="Gendler K."/>
            <person name="Goodstein D."/>
            <person name="Gribskov M."/>
            <person name="Grimwood J."/>
            <person name="Groover A."/>
            <person name="Gunter L."/>
            <person name="Hamberger B."/>
            <person name="Heinze B."/>
            <person name="Helariutta Y."/>
            <person name="Henrissat B."/>
            <person name="Holligan D."/>
            <person name="Holt R."/>
            <person name="Huang W."/>
            <person name="Islam-Faridi N."/>
            <person name="Jones S."/>
            <person name="Jones-Rhoades M."/>
            <person name="Jorgensen R."/>
            <person name="Joshi C."/>
            <person name="Kangasjarvi J."/>
            <person name="Karlsson J."/>
            <person name="Kelleher C."/>
            <person name="Kirkpatrick R."/>
            <person name="Kirst M."/>
            <person name="Kohler A."/>
            <person name="Kalluri U."/>
            <person name="Larimer F."/>
            <person name="Leebens-Mack J."/>
            <person name="Leple J.C."/>
            <person name="Locascio P."/>
            <person name="Lou Y."/>
            <person name="Lucas S."/>
            <person name="Martin F."/>
            <person name="Montanini B."/>
            <person name="Napoli C."/>
            <person name="Nelson D.R."/>
            <person name="Nelson C."/>
            <person name="Nieminen K."/>
            <person name="Nilsson O."/>
            <person name="Pereda V."/>
            <person name="Peter G."/>
            <person name="Philippe R."/>
            <person name="Pilate G."/>
            <person name="Poliakov A."/>
            <person name="Razumovskaya J."/>
            <person name="Richardson P."/>
            <person name="Rinaldi C."/>
            <person name="Ritland K."/>
            <person name="Rouze P."/>
            <person name="Ryaboy D."/>
            <person name="Schmutz J."/>
            <person name="Schrader J."/>
            <person name="Segerman B."/>
            <person name="Shin H."/>
            <person name="Siddiqui A."/>
            <person name="Sterky F."/>
            <person name="Terry A."/>
            <person name="Tsai C.J."/>
            <person name="Uberbacher E."/>
            <person name="Unneberg P."/>
            <person name="Vahala J."/>
            <person name="Wall K."/>
            <person name="Wessler S."/>
            <person name="Yang G."/>
            <person name="Yin T."/>
            <person name="Douglas C."/>
            <person name="Marra M."/>
            <person name="Sandberg G."/>
            <person name="Van de Peer Y."/>
            <person name="Rokhsar D."/>
        </authorList>
    </citation>
    <scope>NUCLEOTIDE SEQUENCE [LARGE SCALE GENOMIC DNA]</scope>
    <source>
        <strain evidence="2">cv. Nisqually</strain>
    </source>
</reference>
<gene>
    <name evidence="1" type="ORF">POPTR_010G225800</name>
</gene>
<protein>
    <submittedName>
        <fullName evidence="1">Uncharacterized protein</fullName>
    </submittedName>
</protein>
<dbReference type="AlphaFoldDB" id="U5G2W8"/>
<dbReference type="InParanoid" id="U5G2W8"/>
<sequence length="73" mass="8364">MYSLRKLYPPFISQGILQNWGMRKAFSIGNLEGCILICNVSQLSWMPLDLCFLGSLKIELHVIPESRIHSMPK</sequence>
<organism evidence="1 2">
    <name type="scientific">Populus trichocarpa</name>
    <name type="common">Western balsam poplar</name>
    <name type="synonym">Populus balsamifera subsp. trichocarpa</name>
    <dbReference type="NCBI Taxonomy" id="3694"/>
    <lineage>
        <taxon>Eukaryota</taxon>
        <taxon>Viridiplantae</taxon>
        <taxon>Streptophyta</taxon>
        <taxon>Embryophyta</taxon>
        <taxon>Tracheophyta</taxon>
        <taxon>Spermatophyta</taxon>
        <taxon>Magnoliopsida</taxon>
        <taxon>eudicotyledons</taxon>
        <taxon>Gunneridae</taxon>
        <taxon>Pentapetalae</taxon>
        <taxon>rosids</taxon>
        <taxon>fabids</taxon>
        <taxon>Malpighiales</taxon>
        <taxon>Salicaceae</taxon>
        <taxon>Saliceae</taxon>
        <taxon>Populus</taxon>
    </lineage>
</organism>
<dbReference type="Proteomes" id="UP000006729">
    <property type="component" value="Chromosome 10"/>
</dbReference>
<dbReference type="EMBL" id="CM009299">
    <property type="protein sequence ID" value="PNT18144.1"/>
    <property type="molecule type" value="Genomic_DNA"/>
</dbReference>
<name>U5G2W8_POPTR</name>
<accession>U5G2W8</accession>
<keyword evidence="2" id="KW-1185">Reference proteome</keyword>
<evidence type="ECO:0000313" key="1">
    <source>
        <dbReference type="EMBL" id="PNT18144.1"/>
    </source>
</evidence>